<feature type="transmembrane region" description="Helical" evidence="1">
    <location>
        <begin position="17"/>
        <end position="36"/>
    </location>
</feature>
<evidence type="ECO:0000313" key="2">
    <source>
        <dbReference type="EMBL" id="SNY23965.1"/>
    </source>
</evidence>
<feature type="transmembrane region" description="Helical" evidence="1">
    <location>
        <begin position="205"/>
        <end position="225"/>
    </location>
</feature>
<feature type="transmembrane region" description="Helical" evidence="1">
    <location>
        <begin position="292"/>
        <end position="311"/>
    </location>
</feature>
<proteinExistence type="predicted"/>
<dbReference type="OrthoDB" id="2151407at2"/>
<keyword evidence="3" id="KW-1185">Reference proteome</keyword>
<evidence type="ECO:0000313" key="3">
    <source>
        <dbReference type="Proteomes" id="UP000219612"/>
    </source>
</evidence>
<keyword evidence="1" id="KW-1133">Transmembrane helix</keyword>
<gene>
    <name evidence="2" type="ORF">SAMN05421748_102119</name>
</gene>
<feature type="transmembrane region" description="Helical" evidence="1">
    <location>
        <begin position="230"/>
        <end position="247"/>
    </location>
</feature>
<dbReference type="EMBL" id="OBDY01000002">
    <property type="protein sequence ID" value="SNY23965.1"/>
    <property type="molecule type" value="Genomic_DNA"/>
</dbReference>
<evidence type="ECO:0008006" key="4">
    <source>
        <dbReference type="Google" id="ProtNLM"/>
    </source>
</evidence>
<sequence>MAAAASPSPWTIETRTVVLLTVIISVMLTAFAWPAVRSSTHDVPIAVAGPAAAAGRVSAALEQRLPNGFEITRVDTPAAAEQLIRDREVYGAIDVSAGTPQVLTASAGSASIAQTLQGVAGALGPAQAAVAVHDVVALPADDPRGAGLTAAAFPLVLGGMLAAVLLTNLVRGRVRRIAGALAFAVTGGLAMAAILQFWLGSLDGAYLANSGAIALTVAATSMTILGLESLLGYAGFGIGAAIMMLLGNPLSGISTAPETLPGWSGTLGQLLPPGAGGHLLRSTAYFGGHGEAQPIIVLVAWLALGAVLGLLGHHRSRRAAAATTAGETTAQPAPYATV</sequence>
<name>A0A285GKI6_9ACTN</name>
<protein>
    <recommendedName>
        <fullName evidence="4">ABC-2 family transporter protein</fullName>
    </recommendedName>
</protein>
<accession>A0A285GKI6</accession>
<reference evidence="2 3" key="1">
    <citation type="submission" date="2017-09" db="EMBL/GenBank/DDBJ databases">
        <authorList>
            <person name="Ehlers B."/>
            <person name="Leendertz F.H."/>
        </authorList>
    </citation>
    <scope>NUCLEOTIDE SEQUENCE [LARGE SCALE GENOMIC DNA]</scope>
    <source>
        <strain evidence="2 3">CGMCC 4.6857</strain>
    </source>
</reference>
<feature type="transmembrane region" description="Helical" evidence="1">
    <location>
        <begin position="148"/>
        <end position="170"/>
    </location>
</feature>
<dbReference type="AlphaFoldDB" id="A0A285GKI6"/>
<keyword evidence="1" id="KW-0812">Transmembrane</keyword>
<dbReference type="Proteomes" id="UP000219612">
    <property type="component" value="Unassembled WGS sequence"/>
</dbReference>
<feature type="transmembrane region" description="Helical" evidence="1">
    <location>
        <begin position="177"/>
        <end position="199"/>
    </location>
</feature>
<organism evidence="2 3">
    <name type="scientific">Paractinoplanes atraurantiacus</name>
    <dbReference type="NCBI Taxonomy" id="1036182"/>
    <lineage>
        <taxon>Bacteria</taxon>
        <taxon>Bacillati</taxon>
        <taxon>Actinomycetota</taxon>
        <taxon>Actinomycetes</taxon>
        <taxon>Micromonosporales</taxon>
        <taxon>Micromonosporaceae</taxon>
        <taxon>Paractinoplanes</taxon>
    </lineage>
</organism>
<dbReference type="RefSeq" id="WP_097318896.1">
    <property type="nucleotide sequence ID" value="NZ_OBDY01000002.1"/>
</dbReference>
<keyword evidence="1" id="KW-0472">Membrane</keyword>
<evidence type="ECO:0000256" key="1">
    <source>
        <dbReference type="SAM" id="Phobius"/>
    </source>
</evidence>